<reference evidence="1" key="1">
    <citation type="submission" date="2012-09" db="EMBL/GenBank/DDBJ databases">
        <authorList>
            <person name="Martin A.A."/>
        </authorList>
    </citation>
    <scope>NUCLEOTIDE SEQUENCE</scope>
</reference>
<keyword evidence="1" id="KW-1185">Reference proteome</keyword>
<dbReference type="STRING" id="6313.A0A0K0CV12"/>
<reference evidence="2" key="2">
    <citation type="submission" date="2017-02" db="UniProtKB">
        <authorList>
            <consortium name="WormBaseParasite"/>
        </authorList>
    </citation>
    <scope>IDENTIFICATION</scope>
</reference>
<dbReference type="AlphaFoldDB" id="A0A0K0CV12"/>
<organism evidence="1 2">
    <name type="scientific">Angiostrongylus cantonensis</name>
    <name type="common">Rat lungworm</name>
    <dbReference type="NCBI Taxonomy" id="6313"/>
    <lineage>
        <taxon>Eukaryota</taxon>
        <taxon>Metazoa</taxon>
        <taxon>Ecdysozoa</taxon>
        <taxon>Nematoda</taxon>
        <taxon>Chromadorea</taxon>
        <taxon>Rhabditida</taxon>
        <taxon>Rhabditina</taxon>
        <taxon>Rhabditomorpha</taxon>
        <taxon>Strongyloidea</taxon>
        <taxon>Metastrongylidae</taxon>
        <taxon>Angiostrongylus</taxon>
    </lineage>
</organism>
<sequence>MEKVLDIDNIFGDVGFMAPSRDGGEETTQICRTKRELSSRLATIFADDNAIVPSTTSPGAAHYLETKKNSGLTPSETIFSSVAYLYLSQNGQYISKGRVGVAIVRSNPLIFLVFYNSNKENLLCVTLRDGSIQKIDKQEKYCTVRTALKTFSFVCLNDDDEAKLIALLMILCSIKSIVLEVGTGNEVEMGSSIFYSSTKFTFDGTSIEVVAQQPSKHRVSMKSDSWMLSLLGLKRSATRLTLLDDKTALAIHASLHSEKNIARDTLGKRMDMLEKSTLGEDNEQRNADLQSDKSDQLLTDYSALHRIVGVEIDRLKAAYRWRWNEWLTAA</sequence>
<dbReference type="Proteomes" id="UP000035642">
    <property type="component" value="Unassembled WGS sequence"/>
</dbReference>
<proteinExistence type="predicted"/>
<evidence type="ECO:0000313" key="1">
    <source>
        <dbReference type="Proteomes" id="UP000035642"/>
    </source>
</evidence>
<protein>
    <submittedName>
        <fullName evidence="2">PH domain-containing protein</fullName>
    </submittedName>
</protein>
<dbReference type="WBParaSite" id="ACAC_0000111901-mRNA-1">
    <property type="protein sequence ID" value="ACAC_0000111901-mRNA-1"/>
    <property type="gene ID" value="ACAC_0000111901"/>
</dbReference>
<name>A0A0K0CV12_ANGCA</name>
<evidence type="ECO:0000313" key="2">
    <source>
        <dbReference type="WBParaSite" id="ACAC_0000111901-mRNA-1"/>
    </source>
</evidence>
<accession>A0A0K0CV12</accession>